<dbReference type="PANTHER" id="PTHR11439">
    <property type="entry name" value="GAG-POL-RELATED RETROTRANSPOSON"/>
    <property type="match status" value="1"/>
</dbReference>
<reference evidence="1" key="2">
    <citation type="submission" date="2022-01" db="EMBL/GenBank/DDBJ databases">
        <authorList>
            <person name="Yamashiro T."/>
            <person name="Shiraishi A."/>
            <person name="Satake H."/>
            <person name="Nakayama K."/>
        </authorList>
    </citation>
    <scope>NUCLEOTIDE SEQUENCE</scope>
</reference>
<gene>
    <name evidence="1" type="ORF">Tco_1114622</name>
</gene>
<dbReference type="CDD" id="cd09272">
    <property type="entry name" value="RNase_HI_RT_Ty1"/>
    <property type="match status" value="1"/>
</dbReference>
<sequence length="141" mass="16527">MALTAYADANHASCQDTRRKAKYIAMSGCYTHILWMRSQLTDYGFAFTRIPLYCDNRSAIALCCNNVQHSRSKHIEIRHHFIREQVEKGVVKLYFVMTDYQLADIFTKALPRERFEFLLPRLGMKSMTPETLKRIQEGEEE</sequence>
<evidence type="ECO:0000313" key="2">
    <source>
        <dbReference type="Proteomes" id="UP001151760"/>
    </source>
</evidence>
<evidence type="ECO:0008006" key="3">
    <source>
        <dbReference type="Google" id="ProtNLM"/>
    </source>
</evidence>
<accession>A0ABQ5IVN6</accession>
<evidence type="ECO:0000313" key="1">
    <source>
        <dbReference type="EMBL" id="GJU04284.1"/>
    </source>
</evidence>
<name>A0ABQ5IVN6_9ASTR</name>
<protein>
    <recommendedName>
        <fullName evidence="3">Retrovirus-related Pol polyprotein from transposon TNT 1-94</fullName>
    </recommendedName>
</protein>
<dbReference type="Proteomes" id="UP001151760">
    <property type="component" value="Unassembled WGS sequence"/>
</dbReference>
<organism evidence="1 2">
    <name type="scientific">Tanacetum coccineum</name>
    <dbReference type="NCBI Taxonomy" id="301880"/>
    <lineage>
        <taxon>Eukaryota</taxon>
        <taxon>Viridiplantae</taxon>
        <taxon>Streptophyta</taxon>
        <taxon>Embryophyta</taxon>
        <taxon>Tracheophyta</taxon>
        <taxon>Spermatophyta</taxon>
        <taxon>Magnoliopsida</taxon>
        <taxon>eudicotyledons</taxon>
        <taxon>Gunneridae</taxon>
        <taxon>Pentapetalae</taxon>
        <taxon>asterids</taxon>
        <taxon>campanulids</taxon>
        <taxon>Asterales</taxon>
        <taxon>Asteraceae</taxon>
        <taxon>Asteroideae</taxon>
        <taxon>Anthemideae</taxon>
        <taxon>Anthemidinae</taxon>
        <taxon>Tanacetum</taxon>
    </lineage>
</organism>
<dbReference type="EMBL" id="BQNB010021233">
    <property type="protein sequence ID" value="GJU04284.1"/>
    <property type="molecule type" value="Genomic_DNA"/>
</dbReference>
<keyword evidence="2" id="KW-1185">Reference proteome</keyword>
<reference evidence="1" key="1">
    <citation type="journal article" date="2022" name="Int. J. Mol. Sci.">
        <title>Draft Genome of Tanacetum Coccineum: Genomic Comparison of Closely Related Tanacetum-Family Plants.</title>
        <authorList>
            <person name="Yamashiro T."/>
            <person name="Shiraishi A."/>
            <person name="Nakayama K."/>
            <person name="Satake H."/>
        </authorList>
    </citation>
    <scope>NUCLEOTIDE SEQUENCE</scope>
</reference>
<proteinExistence type="predicted"/>
<dbReference type="PANTHER" id="PTHR11439:SF509">
    <property type="entry name" value="RNA-DIRECTED DNA POLYMERASE"/>
    <property type="match status" value="1"/>
</dbReference>
<comment type="caution">
    <text evidence="1">The sequence shown here is derived from an EMBL/GenBank/DDBJ whole genome shotgun (WGS) entry which is preliminary data.</text>
</comment>